<evidence type="ECO:0000313" key="1">
    <source>
        <dbReference type="EMBL" id="MCO5977261.1"/>
    </source>
</evidence>
<comment type="caution">
    <text evidence="1">The sequence shown here is derived from an EMBL/GenBank/DDBJ whole genome shotgun (WGS) entry which is preliminary data.</text>
</comment>
<dbReference type="PROSITE" id="PS51257">
    <property type="entry name" value="PROKAR_LIPOPROTEIN"/>
    <property type="match status" value="1"/>
</dbReference>
<sequence length="239" mass="24569">MRYSISIATMILVGTMFTGCGGGSDSAAGTPVIGGGDSGSSGDAGSAISVSVGASDQITDGETTETYTQEFTVQVVDSKGYPVQGATVTPTLSLPYFAVGYWTAGSSAWTRTLTDNPCANEDLNGNNSLDAGEDTNHNGQLDPRAADASVSWETTQKTDANGQVKLRIQYLQSSAGWVYYGLKVTAKVSTTEGSATFSDWLGIPAAQVTDVSTALPFQYSPYGTEACVTPSTASASSGL</sequence>
<keyword evidence="2" id="KW-1185">Reference proteome</keyword>
<dbReference type="RefSeq" id="WP_252769781.1">
    <property type="nucleotide sequence ID" value="NZ_JAMXMC010000006.1"/>
</dbReference>
<proteinExistence type="predicted"/>
<name>A0ABT1BNU2_9BURK</name>
<gene>
    <name evidence="1" type="ORF">M0L44_11110</name>
</gene>
<protein>
    <submittedName>
        <fullName evidence="1">Uncharacterized protein</fullName>
    </submittedName>
</protein>
<evidence type="ECO:0000313" key="2">
    <source>
        <dbReference type="Proteomes" id="UP001204851"/>
    </source>
</evidence>
<reference evidence="1 2" key="1">
    <citation type="submission" date="2022-06" db="EMBL/GenBank/DDBJ databases">
        <title>Ideonella sp. NS12-5 Genome sequencing and assembly.</title>
        <authorList>
            <person name="Jung Y."/>
        </authorList>
    </citation>
    <scope>NUCLEOTIDE SEQUENCE [LARGE SCALE GENOMIC DNA]</scope>
    <source>
        <strain evidence="1 2">NS12-5</strain>
    </source>
</reference>
<dbReference type="Proteomes" id="UP001204851">
    <property type="component" value="Unassembled WGS sequence"/>
</dbReference>
<organism evidence="1 2">
    <name type="scientific">Ideonella oryzae</name>
    <dbReference type="NCBI Taxonomy" id="2937441"/>
    <lineage>
        <taxon>Bacteria</taxon>
        <taxon>Pseudomonadati</taxon>
        <taxon>Pseudomonadota</taxon>
        <taxon>Betaproteobacteria</taxon>
        <taxon>Burkholderiales</taxon>
        <taxon>Sphaerotilaceae</taxon>
        <taxon>Ideonella</taxon>
    </lineage>
</organism>
<dbReference type="EMBL" id="JAMXMC010000006">
    <property type="protein sequence ID" value="MCO5977261.1"/>
    <property type="molecule type" value="Genomic_DNA"/>
</dbReference>
<accession>A0ABT1BNU2</accession>